<evidence type="ECO:0000313" key="2">
    <source>
        <dbReference type="EMBL" id="CAH9144129.1"/>
    </source>
</evidence>
<comment type="caution">
    <text evidence="2">The sequence shown here is derived from an EMBL/GenBank/DDBJ whole genome shotgun (WGS) entry which is preliminary data.</text>
</comment>
<reference evidence="2" key="1">
    <citation type="submission" date="2022-07" db="EMBL/GenBank/DDBJ databases">
        <authorList>
            <person name="Macas J."/>
            <person name="Novak P."/>
            <person name="Neumann P."/>
        </authorList>
    </citation>
    <scope>NUCLEOTIDE SEQUENCE</scope>
</reference>
<name>A0AAV0G829_9ASTE</name>
<organism evidence="2 3">
    <name type="scientific">Cuscuta epithymum</name>
    <dbReference type="NCBI Taxonomy" id="186058"/>
    <lineage>
        <taxon>Eukaryota</taxon>
        <taxon>Viridiplantae</taxon>
        <taxon>Streptophyta</taxon>
        <taxon>Embryophyta</taxon>
        <taxon>Tracheophyta</taxon>
        <taxon>Spermatophyta</taxon>
        <taxon>Magnoliopsida</taxon>
        <taxon>eudicotyledons</taxon>
        <taxon>Gunneridae</taxon>
        <taxon>Pentapetalae</taxon>
        <taxon>asterids</taxon>
        <taxon>lamiids</taxon>
        <taxon>Solanales</taxon>
        <taxon>Convolvulaceae</taxon>
        <taxon>Cuscuteae</taxon>
        <taxon>Cuscuta</taxon>
        <taxon>Cuscuta subgen. Cuscuta</taxon>
    </lineage>
</organism>
<dbReference type="Proteomes" id="UP001152523">
    <property type="component" value="Unassembled WGS sequence"/>
</dbReference>
<sequence length="139" mass="15826">MPLKRFYLFFPLSLFFFPFNLLSSSFLFPLVRRPPYSSAACNSESPIFLIPFFSFFPFFSNLPTTPSPLFFNLFSSPLLLPQAPTQFNPLPSFLQSCPPPSPFSFLSFSSSFCSSSPLHFFYSTQPYIPILPCPEKATQ</sequence>
<protein>
    <submittedName>
        <fullName evidence="2">Uncharacterized protein</fullName>
    </submittedName>
</protein>
<evidence type="ECO:0000313" key="3">
    <source>
        <dbReference type="Proteomes" id="UP001152523"/>
    </source>
</evidence>
<proteinExistence type="predicted"/>
<keyword evidence="1" id="KW-0812">Transmembrane</keyword>
<keyword evidence="1" id="KW-1133">Transmembrane helix</keyword>
<keyword evidence="3" id="KW-1185">Reference proteome</keyword>
<dbReference type="AlphaFoldDB" id="A0AAV0G829"/>
<accession>A0AAV0G829</accession>
<evidence type="ECO:0000256" key="1">
    <source>
        <dbReference type="SAM" id="Phobius"/>
    </source>
</evidence>
<feature type="transmembrane region" description="Helical" evidence="1">
    <location>
        <begin position="6"/>
        <end position="28"/>
    </location>
</feature>
<gene>
    <name evidence="2" type="ORF">CEPIT_LOCUS41206</name>
</gene>
<dbReference type="EMBL" id="CAMAPF010001060">
    <property type="protein sequence ID" value="CAH9144129.1"/>
    <property type="molecule type" value="Genomic_DNA"/>
</dbReference>
<keyword evidence="1" id="KW-0472">Membrane</keyword>